<feature type="region of interest" description="Disordered" evidence="1">
    <location>
        <begin position="42"/>
        <end position="71"/>
    </location>
</feature>
<name>A0ABQ6M4J5_9STRA</name>
<dbReference type="Proteomes" id="UP001165060">
    <property type="component" value="Unassembled WGS sequence"/>
</dbReference>
<evidence type="ECO:0000313" key="2">
    <source>
        <dbReference type="EMBL" id="GMI19261.1"/>
    </source>
</evidence>
<keyword evidence="3" id="KW-1185">Reference proteome</keyword>
<comment type="caution">
    <text evidence="2">The sequence shown here is derived from an EMBL/GenBank/DDBJ whole genome shotgun (WGS) entry which is preliminary data.</text>
</comment>
<protein>
    <submittedName>
        <fullName evidence="2">Uncharacterized protein</fullName>
    </submittedName>
</protein>
<sequence>MALPKVGFGKHSQLSYSALKKQQPAYCSWVLAQSFPSGSPQARLQAHLRGAPRGASPPLPRSSSPRRPNPPLIANVVGSSAQTAKEYLGLGSWKEVWVKSTHKPWPRLCAYSGCRNPPAVGGHVYIKNQKSGYFIVPICTSCNLSGKRDWRRGETAWTRTRSTLVGPVSEISDTKTLWTDGETFWDARRTRED</sequence>
<dbReference type="EMBL" id="BRYB01002424">
    <property type="protein sequence ID" value="GMI19261.1"/>
    <property type="molecule type" value="Genomic_DNA"/>
</dbReference>
<accession>A0ABQ6M4J5</accession>
<gene>
    <name evidence="2" type="ORF">TeGR_g4330</name>
</gene>
<evidence type="ECO:0000256" key="1">
    <source>
        <dbReference type="SAM" id="MobiDB-lite"/>
    </source>
</evidence>
<evidence type="ECO:0000313" key="3">
    <source>
        <dbReference type="Proteomes" id="UP001165060"/>
    </source>
</evidence>
<organism evidence="2 3">
    <name type="scientific">Tetraparma gracilis</name>
    <dbReference type="NCBI Taxonomy" id="2962635"/>
    <lineage>
        <taxon>Eukaryota</taxon>
        <taxon>Sar</taxon>
        <taxon>Stramenopiles</taxon>
        <taxon>Ochrophyta</taxon>
        <taxon>Bolidophyceae</taxon>
        <taxon>Parmales</taxon>
        <taxon>Triparmaceae</taxon>
        <taxon>Tetraparma</taxon>
    </lineage>
</organism>
<proteinExistence type="predicted"/>
<reference evidence="2 3" key="1">
    <citation type="journal article" date="2023" name="Commun. Biol.">
        <title>Genome analysis of Parmales, the sister group of diatoms, reveals the evolutionary specialization of diatoms from phago-mixotrophs to photoautotrophs.</title>
        <authorList>
            <person name="Ban H."/>
            <person name="Sato S."/>
            <person name="Yoshikawa S."/>
            <person name="Yamada K."/>
            <person name="Nakamura Y."/>
            <person name="Ichinomiya M."/>
            <person name="Sato N."/>
            <person name="Blanc-Mathieu R."/>
            <person name="Endo H."/>
            <person name="Kuwata A."/>
            <person name="Ogata H."/>
        </authorList>
    </citation>
    <scope>NUCLEOTIDE SEQUENCE [LARGE SCALE GENOMIC DNA]</scope>
</reference>